<feature type="region of interest" description="Disordered" evidence="2">
    <location>
        <begin position="14"/>
        <end position="232"/>
    </location>
</feature>
<evidence type="ECO:0000313" key="4">
    <source>
        <dbReference type="Proteomes" id="UP001157974"/>
    </source>
</evidence>
<gene>
    <name evidence="3" type="ORF">NDN08_005645</name>
</gene>
<comment type="caution">
    <text evidence="3">The sequence shown here is derived from an EMBL/GenBank/DDBJ whole genome shotgun (WGS) entry which is preliminary data.</text>
</comment>
<accession>A0AAV8V266</accession>
<proteinExistence type="predicted"/>
<keyword evidence="4" id="KW-1185">Reference proteome</keyword>
<dbReference type="Proteomes" id="UP001157974">
    <property type="component" value="Unassembled WGS sequence"/>
</dbReference>
<sequence length="395" mass="45437">MDFEKQQLELRQRLQRWKEEKRKRDKTSVSNRKPFPRTEGNTRPGGGNDEPSSSSARFSGKSSSGGSRTRHAGFAGLREKSFTRDARAGVARNVDDYQIASPNRTVPTQPIPLETVRTPDRIKTPSKGGRRRGLEILTPTPTKRRPSPQKPVAEVFQEDRTQSDVAMPPLSRNLEMKIEDVEEDESANEEHSSGSEFDDQRGETDEPDSGRRKEYAERLQEELKKARACKESMESELKSLKTELDILQDRFSSQRGVVDVDKQSTALDYAAAREELKRKAQMRTERRIKAIEDKVALTERKLRKRMRQRAQKIASLGSSLATAYMRKKKVEYEEQLAQESELLREEAESQIASFRASVEVNRTRSEVILNQVETQLEEERRQNRVLREERGYPRS</sequence>
<organism evidence="3 4">
    <name type="scientific">Rhodosorus marinus</name>
    <dbReference type="NCBI Taxonomy" id="101924"/>
    <lineage>
        <taxon>Eukaryota</taxon>
        <taxon>Rhodophyta</taxon>
        <taxon>Stylonematophyceae</taxon>
        <taxon>Stylonematales</taxon>
        <taxon>Stylonemataceae</taxon>
        <taxon>Rhodosorus</taxon>
    </lineage>
</organism>
<protein>
    <submittedName>
        <fullName evidence="3">Uncharacterized protein</fullName>
    </submittedName>
</protein>
<name>A0AAV8V266_9RHOD</name>
<keyword evidence="1" id="KW-0175">Coiled coil</keyword>
<feature type="compositionally biased region" description="Basic and acidic residues" evidence="2">
    <location>
        <begin position="77"/>
        <end position="87"/>
    </location>
</feature>
<feature type="compositionally biased region" description="Low complexity" evidence="2">
    <location>
        <begin position="52"/>
        <end position="67"/>
    </location>
</feature>
<dbReference type="AlphaFoldDB" id="A0AAV8V266"/>
<evidence type="ECO:0000256" key="2">
    <source>
        <dbReference type="SAM" id="MobiDB-lite"/>
    </source>
</evidence>
<reference evidence="3 4" key="1">
    <citation type="journal article" date="2023" name="Nat. Commun.">
        <title>Origin of minicircular mitochondrial genomes in red algae.</title>
        <authorList>
            <person name="Lee Y."/>
            <person name="Cho C.H."/>
            <person name="Lee Y.M."/>
            <person name="Park S.I."/>
            <person name="Yang J.H."/>
            <person name="West J.A."/>
            <person name="Bhattacharya D."/>
            <person name="Yoon H.S."/>
        </authorList>
    </citation>
    <scope>NUCLEOTIDE SEQUENCE [LARGE SCALE GENOMIC DNA]</scope>
    <source>
        <strain evidence="3 4">CCMP1338</strain>
        <tissue evidence="3">Whole cell</tissue>
    </source>
</reference>
<dbReference type="EMBL" id="JAMWBK010000001">
    <property type="protein sequence ID" value="KAJ8908945.1"/>
    <property type="molecule type" value="Genomic_DNA"/>
</dbReference>
<evidence type="ECO:0000313" key="3">
    <source>
        <dbReference type="EMBL" id="KAJ8908945.1"/>
    </source>
</evidence>
<feature type="compositionally biased region" description="Basic and acidic residues" evidence="2">
    <location>
        <begin position="188"/>
        <end position="232"/>
    </location>
</feature>
<evidence type="ECO:0000256" key="1">
    <source>
        <dbReference type="SAM" id="Coils"/>
    </source>
</evidence>
<feature type="coiled-coil region" evidence="1">
    <location>
        <begin position="329"/>
        <end position="389"/>
    </location>
</feature>